<dbReference type="EMBL" id="MT142140">
    <property type="protein sequence ID" value="QJA75095.1"/>
    <property type="molecule type" value="Genomic_DNA"/>
</dbReference>
<name>A0A6M3IY13_9ZZZZ</name>
<dbReference type="EMBL" id="MT141471">
    <property type="protein sequence ID" value="QJA62463.1"/>
    <property type="molecule type" value="Genomic_DNA"/>
</dbReference>
<organism evidence="1">
    <name type="scientific">viral metagenome</name>
    <dbReference type="NCBI Taxonomy" id="1070528"/>
    <lineage>
        <taxon>unclassified sequences</taxon>
        <taxon>metagenomes</taxon>
        <taxon>organismal metagenomes</taxon>
    </lineage>
</organism>
<sequence length="143" mass="15023">MFDYNMILMDGSVSTTTALDTAATSVTRDATTGAAVIDLGVGGTPVSGLTAVLVLADDLADNSYTLTSYMEACDAVGFGSAVERLGNFGVANATEGIILDTETPCVATVRFATAKRYVRINATVSNTFGYIYVYLSPYVFKIL</sequence>
<evidence type="ECO:0000313" key="1">
    <source>
        <dbReference type="EMBL" id="QJA62463.1"/>
    </source>
</evidence>
<protein>
    <submittedName>
        <fullName evidence="1">Uncharacterized protein</fullName>
    </submittedName>
</protein>
<proteinExistence type="predicted"/>
<gene>
    <name evidence="2" type="ORF">MM415A01870_0008</name>
    <name evidence="1" type="ORF">MM415B00781_0040</name>
</gene>
<dbReference type="AlphaFoldDB" id="A0A6M3IY13"/>
<accession>A0A6M3IY13</accession>
<evidence type="ECO:0000313" key="2">
    <source>
        <dbReference type="EMBL" id="QJA75095.1"/>
    </source>
</evidence>
<reference evidence="1" key="1">
    <citation type="submission" date="2020-03" db="EMBL/GenBank/DDBJ databases">
        <title>The deep terrestrial virosphere.</title>
        <authorList>
            <person name="Holmfeldt K."/>
            <person name="Nilsson E."/>
            <person name="Simone D."/>
            <person name="Lopez-Fernandez M."/>
            <person name="Wu X."/>
            <person name="de Brujin I."/>
            <person name="Lundin D."/>
            <person name="Andersson A."/>
            <person name="Bertilsson S."/>
            <person name="Dopson M."/>
        </authorList>
    </citation>
    <scope>NUCLEOTIDE SEQUENCE</scope>
    <source>
        <strain evidence="2">MM415A01870</strain>
        <strain evidence="1">MM415B00781</strain>
    </source>
</reference>